<dbReference type="SUPFAM" id="SSF55120">
    <property type="entry name" value="Pseudouridine synthase"/>
    <property type="match status" value="1"/>
</dbReference>
<dbReference type="PANTHER" id="PTHR47683:SF2">
    <property type="entry name" value="RNA-BINDING S4 DOMAIN-CONTAINING PROTEIN"/>
    <property type="match status" value="1"/>
</dbReference>
<evidence type="ECO:0000256" key="1">
    <source>
        <dbReference type="ARBA" id="ARBA00008348"/>
    </source>
</evidence>
<organism evidence="4 5">
    <name type="scientific">Perkinsus chesapeaki</name>
    <name type="common">Clam parasite</name>
    <name type="synonym">Perkinsus andrewsi</name>
    <dbReference type="NCBI Taxonomy" id="330153"/>
    <lineage>
        <taxon>Eukaryota</taxon>
        <taxon>Sar</taxon>
        <taxon>Alveolata</taxon>
        <taxon>Perkinsozoa</taxon>
        <taxon>Perkinsea</taxon>
        <taxon>Perkinsida</taxon>
        <taxon>Perkinsidae</taxon>
        <taxon>Perkinsus</taxon>
    </lineage>
</organism>
<evidence type="ECO:0000313" key="5">
    <source>
        <dbReference type="Proteomes" id="UP000591131"/>
    </source>
</evidence>
<evidence type="ECO:0000256" key="2">
    <source>
        <dbReference type="ARBA" id="ARBA00023235"/>
    </source>
</evidence>
<sequence>MPCMESDSCLSEKGLMPTIEEPRLFIFFKPRGMETTCTAGSDLKKYLDRGKLHPVGRLDRDTTGLLLLSSDGAITNSILHAPIVKAYLAVVRGEVKVDLIRRVVREGVELPDGHVDISRLEVVQDIPFGVIAYPLSSLPSNGCCAVRISTTCGRNRVVRRTLASLGHPVLLLHRESIGDIALPPDARPGDPPRPLVSGLAIVDQEADVTFLKLVKAQ</sequence>
<comment type="similarity">
    <text evidence="1">Belongs to the pseudouridine synthase RsuA family.</text>
</comment>
<dbReference type="EMBL" id="JAAPAO010000164">
    <property type="protein sequence ID" value="KAF4669775.1"/>
    <property type="molecule type" value="Genomic_DNA"/>
</dbReference>
<accession>A0A7J6MDZ0</accession>
<dbReference type="GO" id="GO:0003723">
    <property type="term" value="F:RNA binding"/>
    <property type="evidence" value="ECO:0007669"/>
    <property type="project" value="InterPro"/>
</dbReference>
<dbReference type="OrthoDB" id="441054at2759"/>
<dbReference type="Pfam" id="PF00849">
    <property type="entry name" value="PseudoU_synth_2"/>
    <property type="match status" value="1"/>
</dbReference>
<reference evidence="4 5" key="1">
    <citation type="submission" date="2020-04" db="EMBL/GenBank/DDBJ databases">
        <title>Perkinsus chesapeaki whole genome sequence.</title>
        <authorList>
            <person name="Bogema D.R."/>
        </authorList>
    </citation>
    <scope>NUCLEOTIDE SEQUENCE [LARGE SCALE GENOMIC DNA]</scope>
    <source>
        <strain evidence="4">ATCC PRA-425</strain>
    </source>
</reference>
<dbReference type="Proteomes" id="UP000591131">
    <property type="component" value="Unassembled WGS sequence"/>
</dbReference>
<protein>
    <recommendedName>
        <fullName evidence="3">Pseudouridine synthase RsuA/RluA-like domain-containing protein</fullName>
    </recommendedName>
</protein>
<dbReference type="InterPro" id="IPR050343">
    <property type="entry name" value="RsuA_PseudoU_synthase"/>
</dbReference>
<dbReference type="PANTHER" id="PTHR47683">
    <property type="entry name" value="PSEUDOURIDINE SYNTHASE FAMILY PROTEIN-RELATED"/>
    <property type="match status" value="1"/>
</dbReference>
<evidence type="ECO:0000259" key="3">
    <source>
        <dbReference type="Pfam" id="PF00849"/>
    </source>
</evidence>
<dbReference type="InterPro" id="IPR006145">
    <property type="entry name" value="PsdUridine_synth_RsuA/RluA"/>
</dbReference>
<dbReference type="GO" id="GO:0001522">
    <property type="term" value="P:pseudouridine synthesis"/>
    <property type="evidence" value="ECO:0007669"/>
    <property type="project" value="InterPro"/>
</dbReference>
<evidence type="ECO:0000313" key="4">
    <source>
        <dbReference type="EMBL" id="KAF4669775.1"/>
    </source>
</evidence>
<feature type="domain" description="Pseudouridine synthase RsuA/RluA-like" evidence="3">
    <location>
        <begin position="24"/>
        <end position="164"/>
    </location>
</feature>
<proteinExistence type="inferred from homology"/>
<name>A0A7J6MDZ0_PERCH</name>
<dbReference type="GO" id="GO:0009982">
    <property type="term" value="F:pseudouridine synthase activity"/>
    <property type="evidence" value="ECO:0007669"/>
    <property type="project" value="InterPro"/>
</dbReference>
<gene>
    <name evidence="4" type="ORF">FOL47_002362</name>
</gene>
<dbReference type="PROSITE" id="PS01149">
    <property type="entry name" value="PSI_RSU"/>
    <property type="match status" value="1"/>
</dbReference>
<dbReference type="InterPro" id="IPR020103">
    <property type="entry name" value="PsdUridine_synth_cat_dom_sf"/>
</dbReference>
<dbReference type="Gene3D" id="3.30.2350.10">
    <property type="entry name" value="Pseudouridine synthase"/>
    <property type="match status" value="1"/>
</dbReference>
<keyword evidence="5" id="KW-1185">Reference proteome</keyword>
<dbReference type="GO" id="GO:0006364">
    <property type="term" value="P:rRNA processing"/>
    <property type="evidence" value="ECO:0007669"/>
    <property type="project" value="UniProtKB-ARBA"/>
</dbReference>
<dbReference type="AlphaFoldDB" id="A0A7J6MDZ0"/>
<keyword evidence="2" id="KW-0413">Isomerase</keyword>
<dbReference type="InterPro" id="IPR018496">
    <property type="entry name" value="PsdUridine_synth_RsuA/RluB_CS"/>
</dbReference>
<comment type="caution">
    <text evidence="4">The sequence shown here is derived from an EMBL/GenBank/DDBJ whole genome shotgun (WGS) entry which is preliminary data.</text>
</comment>